<evidence type="ECO:0000259" key="13">
    <source>
        <dbReference type="PROSITE" id="PS50053"/>
    </source>
</evidence>
<keyword evidence="11" id="KW-0687">Ribonucleoprotein</keyword>
<dbReference type="Gene3D" id="4.10.1060.50">
    <property type="match status" value="1"/>
</dbReference>
<evidence type="ECO:0000256" key="8">
    <source>
        <dbReference type="ARBA" id="ARBA00022843"/>
    </source>
</evidence>
<keyword evidence="7" id="KW-1017">Isopeptide bond</keyword>
<evidence type="ECO:0000256" key="2">
    <source>
        <dbReference type="ARBA" id="ARBA00004123"/>
    </source>
</evidence>
<dbReference type="Proteomes" id="UP001153555">
    <property type="component" value="Unassembled WGS sequence"/>
</dbReference>
<evidence type="ECO:0000256" key="7">
    <source>
        <dbReference type="ARBA" id="ARBA00022499"/>
    </source>
</evidence>
<dbReference type="Gene3D" id="3.10.20.90">
    <property type="entry name" value="Phosphatidylinositol 3-kinase Catalytic Subunit, Chain A, domain 1"/>
    <property type="match status" value="1"/>
</dbReference>
<dbReference type="SUPFAM" id="SSF57829">
    <property type="entry name" value="Zn-binding ribosomal proteins"/>
    <property type="match status" value="1"/>
</dbReference>
<dbReference type="GO" id="GO:0005840">
    <property type="term" value="C:ribosome"/>
    <property type="evidence" value="ECO:0007669"/>
    <property type="project" value="UniProtKB-KW"/>
</dbReference>
<dbReference type="PANTHER" id="PTHR10666">
    <property type="entry name" value="UBIQUITIN"/>
    <property type="match status" value="1"/>
</dbReference>
<keyword evidence="15" id="KW-1185">Reference proteome</keyword>
<dbReference type="AlphaFoldDB" id="A0A9N7RDW9"/>
<dbReference type="PROSITE" id="PS50053">
    <property type="entry name" value="UBIQUITIN_2"/>
    <property type="match status" value="1"/>
</dbReference>
<protein>
    <submittedName>
        <fullName evidence="14">Ubiquitin-60S ribosomal protein L40-1</fullName>
    </submittedName>
</protein>
<dbReference type="SMART" id="SM00213">
    <property type="entry name" value="UBQ"/>
    <property type="match status" value="1"/>
</dbReference>
<keyword evidence="8" id="KW-0832">Ubl conjugation</keyword>
<dbReference type="InterPro" id="IPR019956">
    <property type="entry name" value="Ubiquitin_dom"/>
</dbReference>
<dbReference type="InterPro" id="IPR000626">
    <property type="entry name" value="Ubiquitin-like_dom"/>
</dbReference>
<feature type="domain" description="Ubiquitin-like" evidence="13">
    <location>
        <begin position="1"/>
        <end position="77"/>
    </location>
</feature>
<comment type="similarity">
    <text evidence="5">In the C-terminal section; belongs to the eukaryotic ribosomal protein eL40 family.</text>
</comment>
<evidence type="ECO:0000256" key="5">
    <source>
        <dbReference type="ARBA" id="ARBA00010570"/>
    </source>
</evidence>
<dbReference type="FunFam" id="4.10.1060.50:FF:000001">
    <property type="entry name" value="ubiquitin-60S ribosomal protein L40"/>
    <property type="match status" value="1"/>
</dbReference>
<dbReference type="SMART" id="SM01377">
    <property type="entry name" value="Ribosomal_L40e"/>
    <property type="match status" value="1"/>
</dbReference>
<gene>
    <name evidence="14" type="ORF">SHERM_22504</name>
</gene>
<sequence>MQIFVETLSGKTITLDVESSDSPEYVKAKIHDKEGIPPDEQRLIFADKQLEDGSQTLADYCIHNGCTLHLVGRLQGGVVVNSSIKQKYPPHLKALAQKFRQKKLICRKCYARLPLRAVNCRKKKCGHSNELRPKSDKGKFL</sequence>
<dbReference type="GO" id="GO:0003729">
    <property type="term" value="F:mRNA binding"/>
    <property type="evidence" value="ECO:0007669"/>
    <property type="project" value="UniProtKB-ARBA"/>
</dbReference>
<keyword evidence="6" id="KW-0963">Cytoplasm</keyword>
<keyword evidence="9 14" id="KW-0689">Ribosomal protein</keyword>
<accession>A0A9N7RDW9</accession>
<dbReference type="EMBL" id="CACSLK010026087">
    <property type="protein sequence ID" value="CAA0825766.1"/>
    <property type="molecule type" value="Genomic_DNA"/>
</dbReference>
<dbReference type="InterPro" id="IPR050158">
    <property type="entry name" value="Ubiquitin_ubiquitin-like"/>
</dbReference>
<evidence type="ECO:0000256" key="12">
    <source>
        <dbReference type="ARBA" id="ARBA00035124"/>
    </source>
</evidence>
<dbReference type="Pfam" id="PF00240">
    <property type="entry name" value="ubiquitin"/>
    <property type="match status" value="1"/>
</dbReference>
<evidence type="ECO:0000256" key="1">
    <source>
        <dbReference type="ARBA" id="ARBA00002241"/>
    </source>
</evidence>
<evidence type="ECO:0000256" key="6">
    <source>
        <dbReference type="ARBA" id="ARBA00022490"/>
    </source>
</evidence>
<dbReference type="PRINTS" id="PR00348">
    <property type="entry name" value="UBIQUITIN"/>
</dbReference>
<dbReference type="GO" id="GO:0003735">
    <property type="term" value="F:structural constituent of ribosome"/>
    <property type="evidence" value="ECO:0007669"/>
    <property type="project" value="InterPro"/>
</dbReference>
<comment type="subcellular location">
    <subcellularLocation>
        <location evidence="3">Cytoplasm</location>
    </subcellularLocation>
    <subcellularLocation>
        <location evidence="2">Nucleus</location>
    </subcellularLocation>
</comment>
<evidence type="ECO:0000256" key="10">
    <source>
        <dbReference type="ARBA" id="ARBA00023242"/>
    </source>
</evidence>
<dbReference type="InterPro" id="IPR029071">
    <property type="entry name" value="Ubiquitin-like_domsf"/>
</dbReference>
<dbReference type="OrthoDB" id="472at2759"/>
<dbReference type="GO" id="GO:0005634">
    <property type="term" value="C:nucleus"/>
    <property type="evidence" value="ECO:0007669"/>
    <property type="project" value="UniProtKB-SubCell"/>
</dbReference>
<comment type="function">
    <text evidence="1">Component of the 60S subunit of the ribosome.</text>
</comment>
<name>A0A9N7RDW9_STRHE</name>
<evidence type="ECO:0000256" key="9">
    <source>
        <dbReference type="ARBA" id="ARBA00022980"/>
    </source>
</evidence>
<evidence type="ECO:0000256" key="3">
    <source>
        <dbReference type="ARBA" id="ARBA00004496"/>
    </source>
</evidence>
<dbReference type="GO" id="GO:1990904">
    <property type="term" value="C:ribonucleoprotein complex"/>
    <property type="evidence" value="ECO:0007669"/>
    <property type="project" value="UniProtKB-KW"/>
</dbReference>
<comment type="subunit">
    <text evidence="12">Part of the 60S ribosomal subunit.</text>
</comment>
<comment type="caution">
    <text evidence="14">The sequence shown here is derived from an EMBL/GenBank/DDBJ whole genome shotgun (WGS) entry which is preliminary data.</text>
</comment>
<dbReference type="Pfam" id="PF01020">
    <property type="entry name" value="Ribosomal_L40e"/>
    <property type="match status" value="1"/>
</dbReference>
<evidence type="ECO:0000313" key="15">
    <source>
        <dbReference type="Proteomes" id="UP001153555"/>
    </source>
</evidence>
<dbReference type="InterPro" id="IPR011332">
    <property type="entry name" value="Ribosomal_zn-bd"/>
</dbReference>
<keyword evidence="10" id="KW-0539">Nucleus</keyword>
<dbReference type="FunFam" id="3.10.20.90:FF:000160">
    <property type="entry name" value="Polyubiquitin-C"/>
    <property type="match status" value="1"/>
</dbReference>
<dbReference type="InterPro" id="IPR038587">
    <property type="entry name" value="Ribosomal_eL40_sf"/>
</dbReference>
<reference evidence="14" key="1">
    <citation type="submission" date="2019-12" db="EMBL/GenBank/DDBJ databases">
        <authorList>
            <person name="Scholes J."/>
        </authorList>
    </citation>
    <scope>NUCLEOTIDE SEQUENCE</scope>
</reference>
<evidence type="ECO:0000256" key="11">
    <source>
        <dbReference type="ARBA" id="ARBA00023274"/>
    </source>
</evidence>
<evidence type="ECO:0000256" key="4">
    <source>
        <dbReference type="ARBA" id="ARBA00008373"/>
    </source>
</evidence>
<organism evidence="14 15">
    <name type="scientific">Striga hermonthica</name>
    <name type="common">Purple witchweed</name>
    <name type="synonym">Buchnera hermonthica</name>
    <dbReference type="NCBI Taxonomy" id="68872"/>
    <lineage>
        <taxon>Eukaryota</taxon>
        <taxon>Viridiplantae</taxon>
        <taxon>Streptophyta</taxon>
        <taxon>Embryophyta</taxon>
        <taxon>Tracheophyta</taxon>
        <taxon>Spermatophyta</taxon>
        <taxon>Magnoliopsida</taxon>
        <taxon>eudicotyledons</taxon>
        <taxon>Gunneridae</taxon>
        <taxon>Pentapetalae</taxon>
        <taxon>asterids</taxon>
        <taxon>lamiids</taxon>
        <taxon>Lamiales</taxon>
        <taxon>Orobanchaceae</taxon>
        <taxon>Buchnereae</taxon>
        <taxon>Striga</taxon>
    </lineage>
</organism>
<dbReference type="InterPro" id="IPR001975">
    <property type="entry name" value="Ribosomal_eL40_dom"/>
</dbReference>
<evidence type="ECO:0000313" key="14">
    <source>
        <dbReference type="EMBL" id="CAA0825766.1"/>
    </source>
</evidence>
<dbReference type="GO" id="GO:0006412">
    <property type="term" value="P:translation"/>
    <property type="evidence" value="ECO:0007669"/>
    <property type="project" value="InterPro"/>
</dbReference>
<comment type="similarity">
    <text evidence="4">In the N-terminal section; belongs to the ubiquitin family.</text>
</comment>
<dbReference type="GO" id="GO:0005737">
    <property type="term" value="C:cytoplasm"/>
    <property type="evidence" value="ECO:0007669"/>
    <property type="project" value="UniProtKB-SubCell"/>
</dbReference>
<proteinExistence type="inferred from homology"/>
<dbReference type="SUPFAM" id="SSF54236">
    <property type="entry name" value="Ubiquitin-like"/>
    <property type="match status" value="1"/>
</dbReference>